<dbReference type="GO" id="GO:0036464">
    <property type="term" value="C:cytoplasmic ribonucleoprotein granule"/>
    <property type="evidence" value="ECO:0007669"/>
    <property type="project" value="TreeGrafter"/>
</dbReference>
<dbReference type="STRING" id="34508.A0A4V6A6F1"/>
<dbReference type="PANTHER" id="PTHR12876">
    <property type="entry name" value="N4BP1-RELATED"/>
    <property type="match status" value="1"/>
</dbReference>
<sequence>MRFKSSSLTVRESPNRIPLGERRPRAIVIDGVDVALTHGNRLFFSCRGIRECVEYFKHRGHEEILVFVPQCRRETPRTDSPISEQEVLVELEKEGHIVWTPSRKVRGIGLICYNTNLLLQGALVKDAIVVSNNSYEGAVAKNAEYRNHVGDNLLMYAFMNGRFIAPEDPRGRRGPNLATFLCR</sequence>
<dbReference type="EMBL" id="AZBU02000002">
    <property type="protein sequence ID" value="TKR94595.1"/>
    <property type="molecule type" value="Genomic_DNA"/>
</dbReference>
<reference evidence="2 3" key="2">
    <citation type="journal article" date="2019" name="G3 (Bethesda)">
        <title>Hybrid Assembly of the Genome of the Entomopathogenic Nematode Steinernema carpocapsae Identifies the X-Chromosome.</title>
        <authorList>
            <person name="Serra L."/>
            <person name="Macchietto M."/>
            <person name="Macias-Munoz A."/>
            <person name="McGill C.J."/>
            <person name="Rodriguez I.M."/>
            <person name="Rodriguez B."/>
            <person name="Murad R."/>
            <person name="Mortazavi A."/>
        </authorList>
    </citation>
    <scope>NUCLEOTIDE SEQUENCE [LARGE SCALE GENOMIC DNA]</scope>
    <source>
        <strain evidence="2 3">ALL</strain>
    </source>
</reference>
<dbReference type="InterPro" id="IPR051101">
    <property type="entry name" value="ZC3H12/N4BP1_RNase_Reg"/>
</dbReference>
<evidence type="ECO:0000313" key="3">
    <source>
        <dbReference type="Proteomes" id="UP000298663"/>
    </source>
</evidence>
<proteinExistence type="predicted"/>
<dbReference type="GO" id="GO:0003729">
    <property type="term" value="F:mRNA binding"/>
    <property type="evidence" value="ECO:0007669"/>
    <property type="project" value="TreeGrafter"/>
</dbReference>
<accession>A0A4V6A6F1</accession>
<dbReference type="GO" id="GO:0004521">
    <property type="term" value="F:RNA endonuclease activity"/>
    <property type="evidence" value="ECO:0007669"/>
    <property type="project" value="TreeGrafter"/>
</dbReference>
<organism evidence="2 3">
    <name type="scientific">Steinernema carpocapsae</name>
    <name type="common">Entomopathogenic nematode</name>
    <dbReference type="NCBI Taxonomy" id="34508"/>
    <lineage>
        <taxon>Eukaryota</taxon>
        <taxon>Metazoa</taxon>
        <taxon>Ecdysozoa</taxon>
        <taxon>Nematoda</taxon>
        <taxon>Chromadorea</taxon>
        <taxon>Rhabditida</taxon>
        <taxon>Tylenchina</taxon>
        <taxon>Panagrolaimomorpha</taxon>
        <taxon>Strongyloidoidea</taxon>
        <taxon>Steinernematidae</taxon>
        <taxon>Steinernema</taxon>
    </lineage>
</organism>
<dbReference type="PANTHER" id="PTHR12876:SF35">
    <property type="entry name" value="LD08718P-RELATED"/>
    <property type="match status" value="1"/>
</dbReference>
<comment type="caution">
    <text evidence="2">The sequence shown here is derived from an EMBL/GenBank/DDBJ whole genome shotgun (WGS) entry which is preliminary data.</text>
</comment>
<reference evidence="2 3" key="1">
    <citation type="journal article" date="2015" name="Genome Biol.">
        <title>Comparative genomics of Steinernema reveals deeply conserved gene regulatory networks.</title>
        <authorList>
            <person name="Dillman A.R."/>
            <person name="Macchietto M."/>
            <person name="Porter C.F."/>
            <person name="Rogers A."/>
            <person name="Williams B."/>
            <person name="Antoshechkin I."/>
            <person name="Lee M.M."/>
            <person name="Goodwin Z."/>
            <person name="Lu X."/>
            <person name="Lewis E.E."/>
            <person name="Goodrich-Blair H."/>
            <person name="Stock S.P."/>
            <person name="Adams B.J."/>
            <person name="Sternberg P.W."/>
            <person name="Mortazavi A."/>
        </authorList>
    </citation>
    <scope>NUCLEOTIDE SEQUENCE [LARGE SCALE GENOMIC DNA]</scope>
    <source>
        <strain evidence="2 3">ALL</strain>
    </source>
</reference>
<name>A0A4V6A6F1_STECR</name>
<protein>
    <recommendedName>
        <fullName evidence="1">RNase NYN domain-containing protein</fullName>
    </recommendedName>
</protein>
<dbReference type="Pfam" id="PF11977">
    <property type="entry name" value="RNase_Zc3h12a"/>
    <property type="match status" value="1"/>
</dbReference>
<gene>
    <name evidence="2" type="ORF">L596_008860</name>
</gene>
<dbReference type="GO" id="GO:0005634">
    <property type="term" value="C:nucleus"/>
    <property type="evidence" value="ECO:0007669"/>
    <property type="project" value="TreeGrafter"/>
</dbReference>
<evidence type="ECO:0000313" key="2">
    <source>
        <dbReference type="EMBL" id="TKR94595.1"/>
    </source>
</evidence>
<keyword evidence="3" id="KW-1185">Reference proteome</keyword>
<dbReference type="FunFam" id="3.40.50.11980:FF:000001">
    <property type="entry name" value="ZC3H12A isoform 1"/>
    <property type="match status" value="1"/>
</dbReference>
<dbReference type="OrthoDB" id="392925at2759"/>
<dbReference type="Gene3D" id="3.40.50.11980">
    <property type="match status" value="1"/>
</dbReference>
<dbReference type="AlphaFoldDB" id="A0A4V6A6F1"/>
<feature type="domain" description="RNase NYN" evidence="1">
    <location>
        <begin position="25"/>
        <end position="177"/>
    </location>
</feature>
<dbReference type="InterPro" id="IPR021869">
    <property type="entry name" value="RNase_Zc3h12_NYN"/>
</dbReference>
<dbReference type="Proteomes" id="UP000298663">
    <property type="component" value="Unassembled WGS sequence"/>
</dbReference>
<evidence type="ECO:0000259" key="1">
    <source>
        <dbReference type="Pfam" id="PF11977"/>
    </source>
</evidence>